<feature type="domain" description="Prokaryotic-type class I peptide chain release factors" evidence="7">
    <location>
        <begin position="107"/>
        <end position="207"/>
    </location>
</feature>
<dbReference type="InParanoid" id="H3GR69"/>
<feature type="compositionally biased region" description="Basic residues" evidence="5">
    <location>
        <begin position="189"/>
        <end position="205"/>
    </location>
</feature>
<comment type="similarity">
    <text evidence="2">Belongs to the prokaryotic/mitochondrial release factor family.</text>
</comment>
<dbReference type="Pfam" id="PF00472">
    <property type="entry name" value="RF-1"/>
    <property type="match status" value="1"/>
</dbReference>
<evidence type="ECO:0000256" key="3">
    <source>
        <dbReference type="ARBA" id="ARBA00022946"/>
    </source>
</evidence>
<evidence type="ECO:0000256" key="4">
    <source>
        <dbReference type="ARBA" id="ARBA00023128"/>
    </source>
</evidence>
<keyword evidence="6" id="KW-1133">Transmembrane helix</keyword>
<organism evidence="8 9">
    <name type="scientific">Phytophthora ramorum</name>
    <name type="common">Sudden oak death agent</name>
    <dbReference type="NCBI Taxonomy" id="164328"/>
    <lineage>
        <taxon>Eukaryota</taxon>
        <taxon>Sar</taxon>
        <taxon>Stramenopiles</taxon>
        <taxon>Oomycota</taxon>
        <taxon>Peronosporomycetes</taxon>
        <taxon>Peronosporales</taxon>
        <taxon>Peronosporaceae</taxon>
        <taxon>Phytophthora</taxon>
    </lineage>
</organism>
<dbReference type="eggNOG" id="KOG2726">
    <property type="taxonomic scope" value="Eukaryota"/>
</dbReference>
<reference evidence="9" key="1">
    <citation type="journal article" date="2006" name="Science">
        <title>Phytophthora genome sequences uncover evolutionary origins and mechanisms of pathogenesis.</title>
        <authorList>
            <person name="Tyler B.M."/>
            <person name="Tripathy S."/>
            <person name="Zhang X."/>
            <person name="Dehal P."/>
            <person name="Jiang R.H."/>
            <person name="Aerts A."/>
            <person name="Arredondo F.D."/>
            <person name="Baxter L."/>
            <person name="Bensasson D."/>
            <person name="Beynon J.L."/>
            <person name="Chapman J."/>
            <person name="Damasceno C.M."/>
            <person name="Dorrance A.E."/>
            <person name="Dou D."/>
            <person name="Dickerman A.W."/>
            <person name="Dubchak I.L."/>
            <person name="Garbelotto M."/>
            <person name="Gijzen M."/>
            <person name="Gordon S.G."/>
            <person name="Govers F."/>
            <person name="Grunwald N.J."/>
            <person name="Huang W."/>
            <person name="Ivors K.L."/>
            <person name="Jones R.W."/>
            <person name="Kamoun S."/>
            <person name="Krampis K."/>
            <person name="Lamour K.H."/>
            <person name="Lee M.K."/>
            <person name="McDonald W.H."/>
            <person name="Medina M."/>
            <person name="Meijer H.J."/>
            <person name="Nordberg E.K."/>
            <person name="Maclean D.J."/>
            <person name="Ospina-Giraldo M.D."/>
            <person name="Morris P.F."/>
            <person name="Phuntumart V."/>
            <person name="Putnam N.H."/>
            <person name="Rash S."/>
            <person name="Rose J.K."/>
            <person name="Sakihama Y."/>
            <person name="Salamov A.A."/>
            <person name="Savidor A."/>
            <person name="Scheuring C.F."/>
            <person name="Smith B.M."/>
            <person name="Sobral B.W."/>
            <person name="Terry A."/>
            <person name="Torto-Alalibo T.A."/>
            <person name="Win J."/>
            <person name="Xu Z."/>
            <person name="Zhang H."/>
            <person name="Grigoriev I.V."/>
            <person name="Rokhsar D.S."/>
            <person name="Boore J.L."/>
        </authorList>
    </citation>
    <scope>NUCLEOTIDE SEQUENCE [LARGE SCALE GENOMIC DNA]</scope>
    <source>
        <strain evidence="9">Pr102</strain>
    </source>
</reference>
<comment type="subcellular location">
    <subcellularLocation>
        <location evidence="1">Mitochondrion</location>
    </subcellularLocation>
</comment>
<keyword evidence="6" id="KW-0472">Membrane</keyword>
<dbReference type="EnsemblProtists" id="Phyra79350">
    <property type="protein sequence ID" value="Phyra79350"/>
    <property type="gene ID" value="Phyra79350"/>
</dbReference>
<reference evidence="8" key="2">
    <citation type="submission" date="2015-06" db="UniProtKB">
        <authorList>
            <consortium name="EnsemblProtists"/>
        </authorList>
    </citation>
    <scope>IDENTIFICATION</scope>
    <source>
        <strain evidence="8">Pr102</strain>
    </source>
</reference>
<dbReference type="SUPFAM" id="SSF75620">
    <property type="entry name" value="Release factor"/>
    <property type="match status" value="1"/>
</dbReference>
<evidence type="ECO:0000313" key="8">
    <source>
        <dbReference type="EnsemblProtists" id="Phyra79350"/>
    </source>
</evidence>
<protein>
    <recommendedName>
        <fullName evidence="7">Prokaryotic-type class I peptide chain release factors domain-containing protein</fullName>
    </recommendedName>
</protein>
<dbReference type="PANTHER" id="PTHR46203:SF1">
    <property type="entry name" value="MITOCHONDRIAL TRANSLATION RELEASE FACTOR IN RESCUE"/>
    <property type="match status" value="1"/>
</dbReference>
<evidence type="ECO:0000256" key="2">
    <source>
        <dbReference type="ARBA" id="ARBA00010835"/>
    </source>
</evidence>
<evidence type="ECO:0000256" key="1">
    <source>
        <dbReference type="ARBA" id="ARBA00004173"/>
    </source>
</evidence>
<dbReference type="InterPro" id="IPR000352">
    <property type="entry name" value="Pep_chain_release_fac_I"/>
</dbReference>
<dbReference type="InterPro" id="IPR045853">
    <property type="entry name" value="Pep_chain_release_fac_I_sf"/>
</dbReference>
<name>H3GR69_PHYRM</name>
<feature type="region of interest" description="Disordered" evidence="5">
    <location>
        <begin position="180"/>
        <end position="237"/>
    </location>
</feature>
<proteinExistence type="inferred from homology"/>
<evidence type="ECO:0000313" key="9">
    <source>
        <dbReference type="Proteomes" id="UP000005238"/>
    </source>
</evidence>
<evidence type="ECO:0000256" key="6">
    <source>
        <dbReference type="SAM" id="Phobius"/>
    </source>
</evidence>
<dbReference type="PANTHER" id="PTHR46203">
    <property type="entry name" value="PROBABLE PEPTIDE CHAIN RELEASE FACTOR C12ORF65"/>
    <property type="match status" value="1"/>
</dbReference>
<feature type="compositionally biased region" description="Acidic residues" evidence="5">
    <location>
        <begin position="211"/>
        <end position="237"/>
    </location>
</feature>
<dbReference type="AlphaFoldDB" id="H3GR69"/>
<keyword evidence="9" id="KW-1185">Reference proteome</keyword>
<feature type="transmembrane region" description="Helical" evidence="6">
    <location>
        <begin position="12"/>
        <end position="33"/>
    </location>
</feature>
<keyword evidence="6" id="KW-0812">Transmembrane</keyword>
<dbReference type="STRING" id="164328.H3GR69"/>
<dbReference type="EMBL" id="DS566036">
    <property type="status" value="NOT_ANNOTATED_CDS"/>
    <property type="molecule type" value="Genomic_DNA"/>
</dbReference>
<accession>H3GR69</accession>
<dbReference type="InterPro" id="IPR052405">
    <property type="entry name" value="Mito_Transl_Release_Factor"/>
</dbReference>
<dbReference type="VEuPathDB" id="FungiDB:KRP22_2671"/>
<dbReference type="HOGENOM" id="CLU_1113187_0_0_1"/>
<dbReference type="VEuPathDB" id="FungiDB:KRP23_4072"/>
<keyword evidence="4" id="KW-0496">Mitochondrion</keyword>
<evidence type="ECO:0000259" key="7">
    <source>
        <dbReference type="Pfam" id="PF00472"/>
    </source>
</evidence>
<sequence length="250" mass="28461">MEGLTRENANSTVQSVFILALLEIFSFVVLIVVMKRNCGMQALYQLAFVLEAQTVLIQDKLTTWALVTMAFRVVHFERPFRVSPQSVLFDGPFRLLSSSSDKTKERAEVLLDEADLKESFVKGSGKGGQKINKVRNCVLLTHLPTGLQVQCQKTRSLDGNRRAARKLLLQKLDDHVNGSLSKRSQKIERLRRKKASRRAKSKQKYAKTDEAADAEEQEESSEEDEEDEGDEEDDDELIDFAEHRFKAKKK</sequence>
<dbReference type="GO" id="GO:0003747">
    <property type="term" value="F:translation release factor activity"/>
    <property type="evidence" value="ECO:0007669"/>
    <property type="project" value="InterPro"/>
</dbReference>
<dbReference type="Gene3D" id="3.30.160.20">
    <property type="match status" value="1"/>
</dbReference>
<keyword evidence="3" id="KW-0809">Transit peptide</keyword>
<evidence type="ECO:0000256" key="5">
    <source>
        <dbReference type="SAM" id="MobiDB-lite"/>
    </source>
</evidence>
<dbReference type="GO" id="GO:0005739">
    <property type="term" value="C:mitochondrion"/>
    <property type="evidence" value="ECO:0000318"/>
    <property type="project" value="GO_Central"/>
</dbReference>
<dbReference type="Proteomes" id="UP000005238">
    <property type="component" value="Unassembled WGS sequence"/>
</dbReference>